<protein>
    <submittedName>
        <fullName evidence="1">Uncharacterized protein</fullName>
    </submittedName>
</protein>
<keyword evidence="2" id="KW-1185">Reference proteome</keyword>
<proteinExistence type="predicted"/>
<name>A0ABQ0P1D4_9PROT</name>
<accession>A0ABQ0P1D4</accession>
<dbReference type="Proteomes" id="UP001062901">
    <property type="component" value="Unassembled WGS sequence"/>
</dbReference>
<gene>
    <name evidence="1" type="ORF">AA15669_1820</name>
</gene>
<sequence length="99" mass="11436">MPLAITPLCSYLRRGRNKQLQIGIGKDNRPNVTTINYGTMNPSNRTLSFKQRLPHCWLACYERGCTVNLRNTEIITFQISGLNRLRMLLALQNRVFPMI</sequence>
<evidence type="ECO:0000313" key="2">
    <source>
        <dbReference type="Proteomes" id="UP001062901"/>
    </source>
</evidence>
<reference evidence="1" key="1">
    <citation type="submission" date="2013-04" db="EMBL/GenBank/DDBJ databases">
        <title>The genome sequencing project of 58 acetic acid bacteria.</title>
        <authorList>
            <person name="Okamoto-Kainuma A."/>
            <person name="Ishikawa M."/>
            <person name="Umino S."/>
            <person name="Koizumi Y."/>
            <person name="Shiwa Y."/>
            <person name="Yoshikawa H."/>
            <person name="Matsutani M."/>
            <person name="Matsushita K."/>
        </authorList>
    </citation>
    <scope>NUCLEOTIDE SEQUENCE</scope>
    <source>
        <strain evidence="1">DSM 15669</strain>
    </source>
</reference>
<comment type="caution">
    <text evidence="1">The sequence shown here is derived from an EMBL/GenBank/DDBJ whole genome shotgun (WGS) entry which is preliminary data.</text>
</comment>
<dbReference type="EMBL" id="BAQD01000124">
    <property type="protein sequence ID" value="GBQ08576.1"/>
    <property type="molecule type" value="Genomic_DNA"/>
</dbReference>
<organism evidence="1 2">
    <name type="scientific">Saccharibacter floricola DSM 15669</name>
    <dbReference type="NCBI Taxonomy" id="1123227"/>
    <lineage>
        <taxon>Bacteria</taxon>
        <taxon>Pseudomonadati</taxon>
        <taxon>Pseudomonadota</taxon>
        <taxon>Alphaproteobacteria</taxon>
        <taxon>Acetobacterales</taxon>
        <taxon>Acetobacteraceae</taxon>
        <taxon>Saccharibacter</taxon>
    </lineage>
</organism>
<evidence type="ECO:0000313" key="1">
    <source>
        <dbReference type="EMBL" id="GBQ08576.1"/>
    </source>
</evidence>